<keyword evidence="2" id="KW-1185">Reference proteome</keyword>
<gene>
    <name evidence="1" type="ORF">RHMOL_Rhmol08G0161200</name>
</gene>
<evidence type="ECO:0000313" key="2">
    <source>
        <dbReference type="Proteomes" id="UP001062846"/>
    </source>
</evidence>
<reference evidence="1" key="1">
    <citation type="submission" date="2022-02" db="EMBL/GenBank/DDBJ databases">
        <title>Plant Genome Project.</title>
        <authorList>
            <person name="Zhang R.-G."/>
        </authorList>
    </citation>
    <scope>NUCLEOTIDE SEQUENCE</scope>
    <source>
        <strain evidence="1">AT1</strain>
    </source>
</reference>
<evidence type="ECO:0000313" key="1">
    <source>
        <dbReference type="EMBL" id="KAI8542721.1"/>
    </source>
</evidence>
<comment type="caution">
    <text evidence="1">The sequence shown here is derived from an EMBL/GenBank/DDBJ whole genome shotgun (WGS) entry which is preliminary data.</text>
</comment>
<dbReference type="EMBL" id="CM046395">
    <property type="protein sequence ID" value="KAI8542721.1"/>
    <property type="molecule type" value="Genomic_DNA"/>
</dbReference>
<accession>A0ACC0MQ61</accession>
<name>A0ACC0MQ61_RHOML</name>
<organism evidence="1 2">
    <name type="scientific">Rhododendron molle</name>
    <name type="common">Chinese azalea</name>
    <name type="synonym">Azalea mollis</name>
    <dbReference type="NCBI Taxonomy" id="49168"/>
    <lineage>
        <taxon>Eukaryota</taxon>
        <taxon>Viridiplantae</taxon>
        <taxon>Streptophyta</taxon>
        <taxon>Embryophyta</taxon>
        <taxon>Tracheophyta</taxon>
        <taxon>Spermatophyta</taxon>
        <taxon>Magnoliopsida</taxon>
        <taxon>eudicotyledons</taxon>
        <taxon>Gunneridae</taxon>
        <taxon>Pentapetalae</taxon>
        <taxon>asterids</taxon>
        <taxon>Ericales</taxon>
        <taxon>Ericaceae</taxon>
        <taxon>Ericoideae</taxon>
        <taxon>Rhodoreae</taxon>
        <taxon>Rhododendron</taxon>
    </lineage>
</organism>
<protein>
    <submittedName>
        <fullName evidence="1">Uncharacterized protein</fullName>
    </submittedName>
</protein>
<dbReference type="Proteomes" id="UP001062846">
    <property type="component" value="Chromosome 8"/>
</dbReference>
<sequence length="71" mass="8089">MGGYTTLLEAWIQEHFSMFRHAMNPNYTGDLPRAARWHSRREATSATTVRYREMLDDVQATQANAGLLCAT</sequence>
<proteinExistence type="predicted"/>